<dbReference type="InterPro" id="IPR028992">
    <property type="entry name" value="Hedgehog/Intein_dom"/>
</dbReference>
<dbReference type="Proteomes" id="UP000237655">
    <property type="component" value="Chromosome"/>
</dbReference>
<dbReference type="SUPFAM" id="SSF51294">
    <property type="entry name" value="Hedgehog/intein (Hint) domain"/>
    <property type="match status" value="1"/>
</dbReference>
<keyword evidence="3" id="KW-1185">Reference proteome</keyword>
<dbReference type="Gene3D" id="2.170.16.10">
    <property type="entry name" value="Hedgehog/Intein (Hint) domain"/>
    <property type="match status" value="1"/>
</dbReference>
<evidence type="ECO:0000313" key="3">
    <source>
        <dbReference type="Proteomes" id="UP000237655"/>
    </source>
</evidence>
<dbReference type="RefSeq" id="WP_106472034.1">
    <property type="nucleotide sequence ID" value="NZ_CP027665.1"/>
</dbReference>
<dbReference type="AlphaFoldDB" id="A0A2S0MPF0"/>
<dbReference type="Pfam" id="PF13403">
    <property type="entry name" value="Hint_2"/>
    <property type="match status" value="1"/>
</dbReference>
<dbReference type="InterPro" id="IPR036844">
    <property type="entry name" value="Hint_dom_sf"/>
</dbReference>
<evidence type="ECO:0000313" key="2">
    <source>
        <dbReference type="EMBL" id="AVO37716.1"/>
    </source>
</evidence>
<protein>
    <submittedName>
        <fullName evidence="2">Hint domain-containing protein</fullName>
    </submittedName>
</protein>
<proteinExistence type="predicted"/>
<dbReference type="KEGG" id="thas:C6Y53_08360"/>
<dbReference type="EMBL" id="CP027665">
    <property type="protein sequence ID" value="AVO37716.1"/>
    <property type="molecule type" value="Genomic_DNA"/>
</dbReference>
<sequence>MATSYTSFFYVMDPANPPGHGTSLFVREFEFIDHDDDGRISPGDRFEGALIRNVWNGDEVTVNVPGQGPVTYAGVTFYIDGGPPVFIPTDGQALQDGTLQDTEYVTVSTWMDVNSLVPSCFTPGVLIDTAHGSRPVERIAVGDLVLTADAGLQRVAWTGCATVAARGGMAPVRIAAGTLGNTRDLLVSPQHRILIEGWAAEVFAGIDGVLVPARHLVDGDRIRIVESRAVTYLHLGFDRHHLVRSEGIWTESHFASAAARAEAAALFGAAGPVRTVRPEAPARESRLIAGALLN</sequence>
<gene>
    <name evidence="2" type="ORF">C6Y53_08360</name>
</gene>
<name>A0A2S0MPF0_9RHOB</name>
<organism evidence="2 3">
    <name type="scientific">Pukyongiella litopenaei</name>
    <dbReference type="NCBI Taxonomy" id="2605946"/>
    <lineage>
        <taxon>Bacteria</taxon>
        <taxon>Pseudomonadati</taxon>
        <taxon>Pseudomonadota</taxon>
        <taxon>Alphaproteobacteria</taxon>
        <taxon>Rhodobacterales</taxon>
        <taxon>Paracoccaceae</taxon>
        <taxon>Pukyongiella</taxon>
    </lineage>
</organism>
<feature type="domain" description="Hedgehog/Intein (Hint)" evidence="1">
    <location>
        <begin position="120"/>
        <end position="255"/>
    </location>
</feature>
<accession>A0A2S0MPF0</accession>
<evidence type="ECO:0000259" key="1">
    <source>
        <dbReference type="Pfam" id="PF13403"/>
    </source>
</evidence>
<reference evidence="3" key="1">
    <citation type="submission" date="2018-03" db="EMBL/GenBank/DDBJ databases">
        <title>Genomic analysis of the strain SH-1 isolated from shrimp intestine.</title>
        <authorList>
            <person name="Kim Y.-S."/>
            <person name="Kim S.-E."/>
            <person name="Kim K.-H."/>
        </authorList>
    </citation>
    <scope>NUCLEOTIDE SEQUENCE [LARGE SCALE GENOMIC DNA]</scope>
    <source>
        <strain evidence="3">SH-1</strain>
    </source>
</reference>